<dbReference type="AlphaFoldDB" id="A0A4R4RWX0"/>
<evidence type="ECO:0000256" key="1">
    <source>
        <dbReference type="SAM" id="MobiDB-lite"/>
    </source>
</evidence>
<feature type="compositionally biased region" description="Basic and acidic residues" evidence="1">
    <location>
        <begin position="1"/>
        <end position="18"/>
    </location>
</feature>
<proteinExistence type="predicted"/>
<dbReference type="OrthoDB" id="5195111at2"/>
<organism evidence="2 3">
    <name type="scientific">Jiangella ureilytica</name>
    <dbReference type="NCBI Taxonomy" id="2530374"/>
    <lineage>
        <taxon>Bacteria</taxon>
        <taxon>Bacillati</taxon>
        <taxon>Actinomycetota</taxon>
        <taxon>Actinomycetes</taxon>
        <taxon>Jiangellales</taxon>
        <taxon>Jiangellaceae</taxon>
        <taxon>Jiangella</taxon>
    </lineage>
</organism>
<sequence length="59" mass="6591">MNDREKGVRKLDQVDRRSQVGVSRALRARDVSRPSKAEIAAALERVGKTPLPPRPKAQQ</sequence>
<accession>A0A4R4RWX0</accession>
<dbReference type="EMBL" id="SMKL01000003">
    <property type="protein sequence ID" value="TDC54630.1"/>
    <property type="molecule type" value="Genomic_DNA"/>
</dbReference>
<dbReference type="Proteomes" id="UP000295621">
    <property type="component" value="Unassembled WGS sequence"/>
</dbReference>
<gene>
    <name evidence="2" type="ORF">E1212_02495</name>
</gene>
<reference evidence="2 3" key="1">
    <citation type="submission" date="2019-02" db="EMBL/GenBank/DDBJ databases">
        <title>Draft genome sequences of novel Actinobacteria.</title>
        <authorList>
            <person name="Sahin N."/>
            <person name="Ay H."/>
            <person name="Saygin H."/>
        </authorList>
    </citation>
    <scope>NUCLEOTIDE SEQUENCE [LARGE SCALE GENOMIC DNA]</scope>
    <source>
        <strain evidence="2 3">KC603</strain>
    </source>
</reference>
<comment type="caution">
    <text evidence="2">The sequence shown here is derived from an EMBL/GenBank/DDBJ whole genome shotgun (WGS) entry which is preliminary data.</text>
</comment>
<feature type="region of interest" description="Disordered" evidence="1">
    <location>
        <begin position="1"/>
        <end position="20"/>
    </location>
</feature>
<evidence type="ECO:0000313" key="2">
    <source>
        <dbReference type="EMBL" id="TDC54630.1"/>
    </source>
</evidence>
<name>A0A4R4RWX0_9ACTN</name>
<evidence type="ECO:0000313" key="3">
    <source>
        <dbReference type="Proteomes" id="UP000295621"/>
    </source>
</evidence>
<dbReference type="RefSeq" id="WP_131978596.1">
    <property type="nucleotide sequence ID" value="NZ_SMKL01000003.1"/>
</dbReference>
<protein>
    <submittedName>
        <fullName evidence="2">Uncharacterized protein</fullName>
    </submittedName>
</protein>
<keyword evidence="3" id="KW-1185">Reference proteome</keyword>